<dbReference type="AlphaFoldDB" id="A0A6G1C6E3"/>
<feature type="region of interest" description="Disordered" evidence="1">
    <location>
        <begin position="1"/>
        <end position="27"/>
    </location>
</feature>
<organism evidence="2 3">
    <name type="scientific">Oryza meyeriana var. granulata</name>
    <dbReference type="NCBI Taxonomy" id="110450"/>
    <lineage>
        <taxon>Eukaryota</taxon>
        <taxon>Viridiplantae</taxon>
        <taxon>Streptophyta</taxon>
        <taxon>Embryophyta</taxon>
        <taxon>Tracheophyta</taxon>
        <taxon>Spermatophyta</taxon>
        <taxon>Magnoliopsida</taxon>
        <taxon>Liliopsida</taxon>
        <taxon>Poales</taxon>
        <taxon>Poaceae</taxon>
        <taxon>BOP clade</taxon>
        <taxon>Oryzoideae</taxon>
        <taxon>Oryzeae</taxon>
        <taxon>Oryzinae</taxon>
        <taxon>Oryza</taxon>
        <taxon>Oryza meyeriana</taxon>
    </lineage>
</organism>
<gene>
    <name evidence="2" type="ORF">E2562_012395</name>
</gene>
<feature type="region of interest" description="Disordered" evidence="1">
    <location>
        <begin position="44"/>
        <end position="94"/>
    </location>
</feature>
<keyword evidence="3" id="KW-1185">Reference proteome</keyword>
<evidence type="ECO:0000313" key="2">
    <source>
        <dbReference type="EMBL" id="KAF0895364.1"/>
    </source>
</evidence>
<reference evidence="2 3" key="1">
    <citation type="submission" date="2019-11" db="EMBL/GenBank/DDBJ databases">
        <title>Whole genome sequence of Oryza granulata.</title>
        <authorList>
            <person name="Li W."/>
        </authorList>
    </citation>
    <scope>NUCLEOTIDE SEQUENCE [LARGE SCALE GENOMIC DNA]</scope>
    <source>
        <strain evidence="3">cv. Menghai</strain>
        <tissue evidence="2">Leaf</tissue>
    </source>
</reference>
<name>A0A6G1C6E3_9ORYZ</name>
<accession>A0A6G1C6E3</accession>
<feature type="region of interest" description="Disordered" evidence="1">
    <location>
        <begin position="112"/>
        <end position="136"/>
    </location>
</feature>
<feature type="compositionally biased region" description="Low complexity" evidence="1">
    <location>
        <begin position="1"/>
        <end position="15"/>
    </location>
</feature>
<sequence>MPPANSIDAAAATRASRWRSPEPRMASSIQTKALRCNNRVLQQAACSHDDGHQPESAPASGDPAGEAANRLPMPQAGQQQELAGGDDDDHLPGVCIDLDLEDIKLGLDGFLSPWRSGTPAAAGGAAALTTLPPPPE</sequence>
<feature type="compositionally biased region" description="Low complexity" evidence="1">
    <location>
        <begin position="117"/>
        <end position="130"/>
    </location>
</feature>
<proteinExistence type="predicted"/>
<protein>
    <submittedName>
        <fullName evidence="2">Uncharacterized protein</fullName>
    </submittedName>
</protein>
<comment type="caution">
    <text evidence="2">The sequence shown here is derived from an EMBL/GenBank/DDBJ whole genome shotgun (WGS) entry which is preliminary data.</text>
</comment>
<dbReference type="EMBL" id="SPHZ02000010">
    <property type="protein sequence ID" value="KAF0895364.1"/>
    <property type="molecule type" value="Genomic_DNA"/>
</dbReference>
<evidence type="ECO:0000313" key="3">
    <source>
        <dbReference type="Proteomes" id="UP000479710"/>
    </source>
</evidence>
<dbReference type="Proteomes" id="UP000479710">
    <property type="component" value="Unassembled WGS sequence"/>
</dbReference>
<evidence type="ECO:0000256" key="1">
    <source>
        <dbReference type="SAM" id="MobiDB-lite"/>
    </source>
</evidence>